<dbReference type="EMBL" id="CP047156">
    <property type="protein sequence ID" value="QHC01838.1"/>
    <property type="molecule type" value="Genomic_DNA"/>
</dbReference>
<name>A0A7L4YS08_9ACTN</name>
<feature type="transmembrane region" description="Helical" evidence="1">
    <location>
        <begin position="66"/>
        <end position="89"/>
    </location>
</feature>
<keyword evidence="3" id="KW-1185">Reference proteome</keyword>
<evidence type="ECO:0000256" key="1">
    <source>
        <dbReference type="SAM" id="Phobius"/>
    </source>
</evidence>
<keyword evidence="1" id="KW-0472">Membrane</keyword>
<accession>A0A7L4YS08</accession>
<dbReference type="Proteomes" id="UP000463857">
    <property type="component" value="Chromosome"/>
</dbReference>
<organism evidence="2 3">
    <name type="scientific">Epidermidibacterium keratini</name>
    <dbReference type="NCBI Taxonomy" id="1891644"/>
    <lineage>
        <taxon>Bacteria</taxon>
        <taxon>Bacillati</taxon>
        <taxon>Actinomycetota</taxon>
        <taxon>Actinomycetes</taxon>
        <taxon>Sporichthyales</taxon>
        <taxon>Sporichthyaceae</taxon>
        <taxon>Epidermidibacterium</taxon>
    </lineage>
</organism>
<evidence type="ECO:0000313" key="3">
    <source>
        <dbReference type="Proteomes" id="UP000463857"/>
    </source>
</evidence>
<sequence>MAPTAALIELAAQNSQTGFGLVSALAAIASFGGLTYWRVGRATARVEDDFRGRNPMRGTNESARRAAVGAAAALAIGAAGAGIVVPAAVPDREPVAQMEQADGLPRAESYSERLQVALDDLEALDSGATDQLRKVGVYDGYVEIIYATSAGGDFVYSTQSRESQKYDGPFVPGTFALSDQQVLALDGMVKAASAEIDVSYVEYQAETDLMSPTQGYDVQVTLWNTDPKADIDRIEGNPSGEIAGAPDYTSEGAITQALRSLGGWLTIDWYGAAYSEFGITGATGLPISEAVSSTNTVYARVASGATSAQSGTISEKSGRYPIWMPDQQPVVVGGTVAMEPFLDEAFPLVLADLQQRVGAAEADMSSFSMRVGGDPDDPMYGVVVYFNSIGGPMHRYTLDGQYVGPVQ</sequence>
<proteinExistence type="predicted"/>
<dbReference type="AlphaFoldDB" id="A0A7L4YS08"/>
<gene>
    <name evidence="2" type="ORF">EK0264_17165</name>
</gene>
<keyword evidence="1" id="KW-0812">Transmembrane</keyword>
<protein>
    <submittedName>
        <fullName evidence="2">Uncharacterized protein</fullName>
    </submittedName>
</protein>
<dbReference type="KEGG" id="eke:EK0264_17165"/>
<feature type="transmembrane region" description="Helical" evidence="1">
    <location>
        <begin position="19"/>
        <end position="37"/>
    </location>
</feature>
<evidence type="ECO:0000313" key="2">
    <source>
        <dbReference type="EMBL" id="QHC01838.1"/>
    </source>
</evidence>
<dbReference type="RefSeq" id="WP_159546962.1">
    <property type="nucleotide sequence ID" value="NZ_CP047156.1"/>
</dbReference>
<keyword evidence="1" id="KW-1133">Transmembrane helix</keyword>
<dbReference type="InParanoid" id="A0A7L4YS08"/>
<reference evidence="2 3" key="1">
    <citation type="journal article" date="2018" name="Int. J. Syst. Evol. Microbiol.">
        <title>Epidermidibacterium keratini gen. nov., sp. nov., a member of the family Sporichthyaceae, isolated from keratin epidermis.</title>
        <authorList>
            <person name="Lee D.G."/>
            <person name="Trujillo M.E."/>
            <person name="Kang S."/>
            <person name="Nam J.J."/>
            <person name="Kim Y.J."/>
        </authorList>
    </citation>
    <scope>NUCLEOTIDE SEQUENCE [LARGE SCALE GENOMIC DNA]</scope>
    <source>
        <strain evidence="2 3">EPI-7</strain>
    </source>
</reference>